<organism evidence="4 5">
    <name type="scientific">Steinernema glaseri</name>
    <dbReference type="NCBI Taxonomy" id="37863"/>
    <lineage>
        <taxon>Eukaryota</taxon>
        <taxon>Metazoa</taxon>
        <taxon>Ecdysozoa</taxon>
        <taxon>Nematoda</taxon>
        <taxon>Chromadorea</taxon>
        <taxon>Rhabditida</taxon>
        <taxon>Tylenchina</taxon>
        <taxon>Panagrolaimomorpha</taxon>
        <taxon>Strongyloidoidea</taxon>
        <taxon>Steinernematidae</taxon>
        <taxon>Steinernema</taxon>
    </lineage>
</organism>
<feature type="compositionally biased region" description="Basic residues" evidence="2">
    <location>
        <begin position="506"/>
        <end position="519"/>
    </location>
</feature>
<feature type="compositionally biased region" description="Basic and acidic residues" evidence="2">
    <location>
        <begin position="452"/>
        <end position="471"/>
    </location>
</feature>
<dbReference type="GO" id="GO:0003723">
    <property type="term" value="F:RNA binding"/>
    <property type="evidence" value="ECO:0007669"/>
    <property type="project" value="UniProtKB-UniRule"/>
</dbReference>
<evidence type="ECO:0000313" key="4">
    <source>
        <dbReference type="Proteomes" id="UP000095287"/>
    </source>
</evidence>
<sequence length="539" mass="60011">MMDAKANDLSTEMSELFRKHAETAGDWCDVVDDDMRDDQHKQEDKVEDPRPSQPLPPPTYNHNYSQARPAAVQIKRNVSTRRTKPPSVSEQETLSVYIWNVPEYATEEDVYYYFGGDDDVIDVLRLDRGDGHPLTGIIKFKCKEAFERAVKLNMKSFMNRNIRVSPRKITNNNVGAGRSLNCAQNRNAPVRSNHHQQNQSQRFHVTSPSEMHVPPAQQTYSHPRHTAPVPQHGRNMHQGHINQNAYGNGRRQHPVVPPVQQMHRHAAPVASSAPAAHPAPVPVHTAPTESEPPVRKTNIFGEAKPVDTSAKMLEIFNRQSHKKDKEKERHKKEKKEKSSTSKRTSECGTEEETVADPVGEAPQPLAAIPSTVVAKKEKSADVPNRHNQKKEKEKPKQRQVTVLKRSSECTAEDEAAPETVVPVPVQPPPEAPLPAAPKVEKVVESSNQNHRGGSEKLESEKEIESDEKTECPPKPASECDAGEEAVPDPECHGDHPSAETPPSGTSKKKKKSKKNKKKNVTPNVLHGNKFEALHGVSTD</sequence>
<feature type="compositionally biased region" description="Basic and acidic residues" evidence="2">
    <location>
        <begin position="335"/>
        <end position="345"/>
    </location>
</feature>
<feature type="compositionally biased region" description="Basic and acidic residues" evidence="2">
    <location>
        <begin position="374"/>
        <end position="396"/>
    </location>
</feature>
<name>A0A1I7YGQ8_9BILA</name>
<reference evidence="5" key="1">
    <citation type="submission" date="2016-11" db="UniProtKB">
        <authorList>
            <consortium name="WormBaseParasite"/>
        </authorList>
    </citation>
    <scope>IDENTIFICATION</scope>
</reference>
<dbReference type="CDD" id="cd00590">
    <property type="entry name" value="RRM_SF"/>
    <property type="match status" value="1"/>
</dbReference>
<evidence type="ECO:0000256" key="1">
    <source>
        <dbReference type="PROSITE-ProRule" id="PRU00176"/>
    </source>
</evidence>
<protein>
    <submittedName>
        <fullName evidence="5">RRM domain-containing protein</fullName>
    </submittedName>
</protein>
<evidence type="ECO:0000313" key="5">
    <source>
        <dbReference type="WBParaSite" id="L893_g15940.t1"/>
    </source>
</evidence>
<feature type="domain" description="RRM" evidence="3">
    <location>
        <begin position="94"/>
        <end position="169"/>
    </location>
</feature>
<accession>A0A1I7YGQ8</accession>
<feature type="region of interest" description="Disordered" evidence="2">
    <location>
        <begin position="263"/>
        <end position="539"/>
    </location>
</feature>
<dbReference type="SUPFAM" id="SSF54928">
    <property type="entry name" value="RNA-binding domain, RBD"/>
    <property type="match status" value="1"/>
</dbReference>
<evidence type="ECO:0000259" key="3">
    <source>
        <dbReference type="PROSITE" id="PS50102"/>
    </source>
</evidence>
<feature type="compositionally biased region" description="Basic residues" evidence="2">
    <location>
        <begin position="319"/>
        <end position="334"/>
    </location>
</feature>
<dbReference type="AlphaFoldDB" id="A0A1I7YGQ8"/>
<keyword evidence="1" id="KW-0694">RNA-binding</keyword>
<dbReference type="Proteomes" id="UP000095287">
    <property type="component" value="Unplaced"/>
</dbReference>
<dbReference type="InterPro" id="IPR000504">
    <property type="entry name" value="RRM_dom"/>
</dbReference>
<keyword evidence="4" id="KW-1185">Reference proteome</keyword>
<evidence type="ECO:0000256" key="2">
    <source>
        <dbReference type="SAM" id="MobiDB-lite"/>
    </source>
</evidence>
<dbReference type="Pfam" id="PF00076">
    <property type="entry name" value="RRM_1"/>
    <property type="match status" value="1"/>
</dbReference>
<dbReference type="WBParaSite" id="L893_g15940.t1">
    <property type="protein sequence ID" value="L893_g15940.t1"/>
    <property type="gene ID" value="L893_g15940"/>
</dbReference>
<feature type="compositionally biased region" description="Low complexity" evidence="2">
    <location>
        <begin position="267"/>
        <end position="288"/>
    </location>
</feature>
<dbReference type="InterPro" id="IPR012677">
    <property type="entry name" value="Nucleotide-bd_a/b_plait_sf"/>
</dbReference>
<dbReference type="SMART" id="SM00360">
    <property type="entry name" value="RRM"/>
    <property type="match status" value="1"/>
</dbReference>
<feature type="compositionally biased region" description="Pro residues" evidence="2">
    <location>
        <begin position="424"/>
        <end position="435"/>
    </location>
</feature>
<feature type="region of interest" description="Disordered" evidence="2">
    <location>
        <begin position="27"/>
        <end position="66"/>
    </location>
</feature>
<dbReference type="PROSITE" id="PS50102">
    <property type="entry name" value="RRM"/>
    <property type="match status" value="1"/>
</dbReference>
<feature type="compositionally biased region" description="Basic and acidic residues" evidence="2">
    <location>
        <begin position="37"/>
        <end position="50"/>
    </location>
</feature>
<dbReference type="InterPro" id="IPR035979">
    <property type="entry name" value="RBD_domain_sf"/>
</dbReference>
<proteinExistence type="predicted"/>
<dbReference type="Gene3D" id="3.30.70.330">
    <property type="match status" value="1"/>
</dbReference>